<dbReference type="InterPro" id="IPR011990">
    <property type="entry name" value="TPR-like_helical_dom_sf"/>
</dbReference>
<feature type="compositionally biased region" description="Low complexity" evidence="1">
    <location>
        <begin position="653"/>
        <end position="671"/>
    </location>
</feature>
<dbReference type="NCBIfam" id="NF040586">
    <property type="entry name" value="FxSxx_TPR"/>
    <property type="match status" value="1"/>
</dbReference>
<gene>
    <name evidence="4" type="ordered locus">Tfu_0403</name>
</gene>
<dbReference type="InterPro" id="IPR002182">
    <property type="entry name" value="NB-ARC"/>
</dbReference>
<dbReference type="InterPro" id="IPR047738">
    <property type="entry name" value="SAV_2336-like_N"/>
</dbReference>
<feature type="region of interest" description="Disordered" evidence="1">
    <location>
        <begin position="47"/>
        <end position="156"/>
    </location>
</feature>
<reference evidence="4" key="1">
    <citation type="submission" date="2005-07" db="EMBL/GenBank/DDBJ databases">
        <title>Complete sequence of Thermobifida fusca YX.</title>
        <authorList>
            <consortium name="US DOE Joint Genome Institute"/>
            <person name="Copeland A."/>
            <person name="Lucas S."/>
            <person name="Lapidus A."/>
            <person name="Barry K."/>
            <person name="Detter J.C."/>
            <person name="Glavina T."/>
            <person name="Hammon N."/>
            <person name="Israni S."/>
            <person name="Pitluck S."/>
            <person name="Di Bartolo G."/>
            <person name="Chain P."/>
            <person name="Schmutz J."/>
            <person name="Larimer F."/>
            <person name="Land M."/>
            <person name="Lykidis A."/>
            <person name="Richardson P."/>
        </authorList>
    </citation>
    <scope>NUCLEOTIDE SEQUENCE</scope>
    <source>
        <strain evidence="4">YX</strain>
    </source>
</reference>
<dbReference type="Pfam" id="PF00931">
    <property type="entry name" value="NB-ARC"/>
    <property type="match status" value="1"/>
</dbReference>
<evidence type="ECO:0000259" key="2">
    <source>
        <dbReference type="Pfam" id="PF00931"/>
    </source>
</evidence>
<name>Q47SX6_THEFY</name>
<dbReference type="SUPFAM" id="SSF52540">
    <property type="entry name" value="P-loop containing nucleoside triphosphate hydrolases"/>
    <property type="match status" value="1"/>
</dbReference>
<dbReference type="GO" id="GO:0043531">
    <property type="term" value="F:ADP binding"/>
    <property type="evidence" value="ECO:0007669"/>
    <property type="project" value="InterPro"/>
</dbReference>
<feature type="domain" description="NB-ARC" evidence="2">
    <location>
        <begin position="715"/>
        <end position="870"/>
    </location>
</feature>
<dbReference type="RefSeq" id="WP_011290850.1">
    <property type="nucleotide sequence ID" value="NC_007333.1"/>
</dbReference>
<dbReference type="OrthoDB" id="580767at2"/>
<dbReference type="SUPFAM" id="SSF48452">
    <property type="entry name" value="TPR-like"/>
    <property type="match status" value="2"/>
</dbReference>
<evidence type="ECO:0000259" key="3">
    <source>
        <dbReference type="Pfam" id="PF25000"/>
    </source>
</evidence>
<dbReference type="Pfam" id="PF25000">
    <property type="entry name" value="DUF7779"/>
    <property type="match status" value="1"/>
</dbReference>
<feature type="region of interest" description="Disordered" evidence="1">
    <location>
        <begin position="1"/>
        <end position="32"/>
    </location>
</feature>
<dbReference type="Gene3D" id="1.25.40.10">
    <property type="entry name" value="Tetratricopeptide repeat domain"/>
    <property type="match status" value="2"/>
</dbReference>
<feature type="domain" description="DUF7779" evidence="3">
    <location>
        <begin position="952"/>
        <end position="1037"/>
    </location>
</feature>
<accession>Q47SX6</accession>
<dbReference type="InterPro" id="IPR053137">
    <property type="entry name" value="NLR-like"/>
</dbReference>
<dbReference type="PANTHER" id="PTHR46082:SF6">
    <property type="entry name" value="AAA+ ATPASE DOMAIN-CONTAINING PROTEIN-RELATED"/>
    <property type="match status" value="1"/>
</dbReference>
<protein>
    <submittedName>
        <fullName evidence="4">Uncharacterized protein</fullName>
    </submittedName>
</protein>
<dbReference type="InterPro" id="IPR056681">
    <property type="entry name" value="DUF7779"/>
</dbReference>
<organism evidence="4">
    <name type="scientific">Thermobifida fusca (strain YX)</name>
    <dbReference type="NCBI Taxonomy" id="269800"/>
    <lineage>
        <taxon>Bacteria</taxon>
        <taxon>Bacillati</taxon>
        <taxon>Actinomycetota</taxon>
        <taxon>Actinomycetes</taxon>
        <taxon>Streptosporangiales</taxon>
        <taxon>Nocardiopsidaceae</taxon>
        <taxon>Thermobifida</taxon>
    </lineage>
</organism>
<dbReference type="InterPro" id="IPR027417">
    <property type="entry name" value="P-loop_NTPase"/>
</dbReference>
<proteinExistence type="predicted"/>
<evidence type="ECO:0000256" key="1">
    <source>
        <dbReference type="SAM" id="MobiDB-lite"/>
    </source>
</evidence>
<feature type="compositionally biased region" description="Polar residues" evidence="1">
    <location>
        <begin position="630"/>
        <end position="639"/>
    </location>
</feature>
<dbReference type="Pfam" id="PF13374">
    <property type="entry name" value="TPR_10"/>
    <property type="match status" value="2"/>
</dbReference>
<dbReference type="eggNOG" id="COG0457">
    <property type="taxonomic scope" value="Bacteria"/>
</dbReference>
<feature type="compositionally biased region" description="Pro residues" evidence="1">
    <location>
        <begin position="137"/>
        <end position="146"/>
    </location>
</feature>
<dbReference type="Gene3D" id="3.40.50.300">
    <property type="entry name" value="P-loop containing nucleotide triphosphate hydrolases"/>
    <property type="match status" value="1"/>
</dbReference>
<dbReference type="NCBIfam" id="NF041121">
    <property type="entry name" value="SAV_2336_NTERM"/>
    <property type="match status" value="1"/>
</dbReference>
<dbReference type="PANTHER" id="PTHR46082">
    <property type="entry name" value="ATP/GTP-BINDING PROTEIN-RELATED"/>
    <property type="match status" value="1"/>
</dbReference>
<feature type="compositionally biased region" description="Basic residues" evidence="1">
    <location>
        <begin position="85"/>
        <end position="94"/>
    </location>
</feature>
<dbReference type="KEGG" id="tfu:Tfu_0403"/>
<evidence type="ECO:0000313" key="4">
    <source>
        <dbReference type="EMBL" id="AAZ54441.1"/>
    </source>
</evidence>
<dbReference type="EMBL" id="CP000088">
    <property type="protein sequence ID" value="AAZ54441.1"/>
    <property type="molecule type" value="Genomic_DNA"/>
</dbReference>
<dbReference type="STRING" id="269800.Tfu_0403"/>
<feature type="region of interest" description="Disordered" evidence="1">
    <location>
        <begin position="606"/>
        <end position="683"/>
    </location>
</feature>
<sequence>MTSRRSHETPQGPDPRSPGAAPAYREAPPALTGRELADAVYLAAWQQHTAQHPPARPSGGKDTALYAPSRVRGALLARPSQQRHDPKRRRHRVRGALLARPSGGKDTAPAAGPQRPGTDPSAAVLGAAEKTAGTEPPRLPPAPAPPSGALRPHPSPLLHRSALYQALRPFRLAATDPWQHSYDAEETARGYARRLLASPHPGGGHRPVAVTPQWAPFVRPGVQLTVLVDESVSMLFHQDQVNDFIGLVRSSGVFRGVRVERFTSDSADPAPVPAAGWGASSGKDPGGIHIAVVLSDGIGEGWARGSVQSWLGCLAQRLPVAIIHLLDPRQWSRTGIRPAAMELTVAAHLGRAPANRHYTARPFQWPDGLPLPEPEFPHSALSVVLPVLASRPEMIHAWARFVMGTRQRTLNAGALRVVPGDTAANAAGERPTAAPTPEARVRRFRRDSSETAFQIAVDLAAVPLTEPVIAAVCQRFAGHPQPSELIEVLFSGLVTEVDSPVVTPERRIRWEYRRGVREALLSLGGRRSRIRRTLADIAAEFAGYDPWFALLRRILDDSPVGELPELDETSLRLAADTLPALESIGLADLHHGLVYRIKEQMLAHQGAGHPDDWSDTLLEIAPTGPLVPGSSGQHGTTASERVPHAPHPTETPSNSASDESSMMSQRSVSISDNFPGGSGSTGIGAGRNTSLSAIWGGDIPPRNALFTGRDDLILRLREQLRSSSEEGRMTPSVLKGMPGIGKTQLATEYLYRFRDEYDLVWWVRGGQTHQIHEAYTLLAQELDVFRDNTSINSTIHSVREALRRGKPRSRWLLIFDDVRQPDDIMRYLPIAGPGHVIITTRNLTWPEGGYFKTLPVEVFSLQESVALLSKCGLVGFSKHEAAELAEELGHMPIALRQAAAWMNDSATTIAEYLEFYRDKQAQLAPMFAPADPDYPETVITALNVSLDRLAVTNPAALQLLQVCSFFSTAPIPRSLFRHAQDVAAPPELEAALQEPNKLHRAFSDIGRYGLAVLNHRTRTVQVHRLVQQALRVPLTADDQEQRRHCAHLLLAKNDPQDTSSPGARIRYAQLLPHVWATEAWDCTDSWVRRLVLQEIYVTDLRGEHSDSKQLAEATLSVWREKLGKTAPETLRAELYLVRALRNLGERKRAYELCERVLRILTEQHGPDSEEALEASLEFVRDLRYAGRFHDSVELARDTRDRYRRILGPDDPETISASHVYAYALLLAGDHRRAADLFWEIYQTNEMILGPNNPSTLAAVDGYAGSLMEAGDYFKALRYQEDNTERIYSLFGINHRGTLENMAALAAVLRRTGNLERAVKISGEVWRETKDRFGEDSMIAVVAAANHAAALRSVNRYHEALDLVEKAYRRCAELLGEDHPHVAAINVNRAVVLRQMGRTEEARVIDERALQVLTDRLGEYHTSTLSSALNLASDFFGLDDVAESVRRDTETLARCRRALSERHPLTLLARRNLVLGRKAMNEDVAEEIAAVERLYAEVMGDQHPATLSMRRRERGNADLHLNNL</sequence>
<dbReference type="Pfam" id="PF13424">
    <property type="entry name" value="TPR_12"/>
    <property type="match status" value="1"/>
</dbReference>
<dbReference type="HOGENOM" id="CLU_005905_0_0_11"/>